<name>A0AA41ZA61_9HYPH</name>
<evidence type="ECO:0000313" key="1">
    <source>
        <dbReference type="EMBL" id="MCW6512117.1"/>
    </source>
</evidence>
<keyword evidence="2" id="KW-1185">Reference proteome</keyword>
<protein>
    <submittedName>
        <fullName evidence="1">Uncharacterized protein</fullName>
    </submittedName>
</protein>
<dbReference type="AlphaFoldDB" id="A0AA41ZA61"/>
<dbReference type="RefSeq" id="WP_282588494.1">
    <property type="nucleotide sequence ID" value="NZ_JAMOIM010000040.1"/>
</dbReference>
<dbReference type="Proteomes" id="UP001165667">
    <property type="component" value="Unassembled WGS sequence"/>
</dbReference>
<reference evidence="1" key="1">
    <citation type="submission" date="2022-05" db="EMBL/GenBank/DDBJ databases">
        <authorList>
            <person name="Pankratov T."/>
        </authorList>
    </citation>
    <scope>NUCLEOTIDE SEQUENCE</scope>
    <source>
        <strain evidence="1">BP6-180914</strain>
    </source>
</reference>
<proteinExistence type="predicted"/>
<dbReference type="EMBL" id="JAMOIM010000040">
    <property type="protein sequence ID" value="MCW6512117.1"/>
    <property type="molecule type" value="Genomic_DNA"/>
</dbReference>
<evidence type="ECO:0000313" key="2">
    <source>
        <dbReference type="Proteomes" id="UP001165667"/>
    </source>
</evidence>
<accession>A0AA41ZA61</accession>
<sequence length="127" mass="14037">MSVSRDERERRRRLTTPAVLASIRAPEPEPRPDLADVYRALDALERAGGDGTVWQDGTLYAGGRHIDLPAGAFFECVVRGWAEIGFGRHLRITPQGRGAVVRYRWGKVEGVAPPTVDDDEAFEGPRP</sequence>
<comment type="caution">
    <text evidence="1">The sequence shown here is derived from an EMBL/GenBank/DDBJ whole genome shotgun (WGS) entry which is preliminary data.</text>
</comment>
<organism evidence="1 2">
    <name type="scientific">Lichenifustis flavocetrariae</name>
    <dbReference type="NCBI Taxonomy" id="2949735"/>
    <lineage>
        <taxon>Bacteria</taxon>
        <taxon>Pseudomonadati</taxon>
        <taxon>Pseudomonadota</taxon>
        <taxon>Alphaproteobacteria</taxon>
        <taxon>Hyphomicrobiales</taxon>
        <taxon>Lichenihabitantaceae</taxon>
        <taxon>Lichenifustis</taxon>
    </lineage>
</organism>
<gene>
    <name evidence="1" type="ORF">M8523_29740</name>
</gene>